<reference evidence="1" key="2">
    <citation type="journal article" date="2021" name="PeerJ">
        <title>Extensive microbial diversity within the chicken gut microbiome revealed by metagenomics and culture.</title>
        <authorList>
            <person name="Gilroy R."/>
            <person name="Ravi A."/>
            <person name="Getino M."/>
            <person name="Pursley I."/>
            <person name="Horton D.L."/>
            <person name="Alikhan N.F."/>
            <person name="Baker D."/>
            <person name="Gharbi K."/>
            <person name="Hall N."/>
            <person name="Watson M."/>
            <person name="Adriaenssens E.M."/>
            <person name="Foster-Nyarko E."/>
            <person name="Jarju S."/>
            <person name="Secka A."/>
            <person name="Antonio M."/>
            <person name="Oren A."/>
            <person name="Chaudhuri R.R."/>
            <person name="La Ragione R."/>
            <person name="Hildebrand F."/>
            <person name="Pallen M.J."/>
        </authorList>
    </citation>
    <scope>NUCLEOTIDE SEQUENCE</scope>
    <source>
        <strain evidence="1">CHK191-8634</strain>
    </source>
</reference>
<name>A0A9D1LLF8_9CLOT</name>
<evidence type="ECO:0000313" key="1">
    <source>
        <dbReference type="EMBL" id="HIU43286.1"/>
    </source>
</evidence>
<comment type="caution">
    <text evidence="1">The sequence shown here is derived from an EMBL/GenBank/DDBJ whole genome shotgun (WGS) entry which is preliminary data.</text>
</comment>
<dbReference type="EMBL" id="DVMR01000033">
    <property type="protein sequence ID" value="HIU43286.1"/>
    <property type="molecule type" value="Genomic_DNA"/>
</dbReference>
<reference evidence="1" key="1">
    <citation type="submission" date="2020-10" db="EMBL/GenBank/DDBJ databases">
        <authorList>
            <person name="Gilroy R."/>
        </authorList>
    </citation>
    <scope>NUCLEOTIDE SEQUENCE</scope>
    <source>
        <strain evidence="1">CHK191-8634</strain>
    </source>
</reference>
<evidence type="ECO:0000313" key="2">
    <source>
        <dbReference type="Proteomes" id="UP000824073"/>
    </source>
</evidence>
<dbReference type="AlphaFoldDB" id="A0A9D1LLF8"/>
<protein>
    <submittedName>
        <fullName evidence="1">Uncharacterized protein</fullName>
    </submittedName>
</protein>
<organism evidence="1 2">
    <name type="scientific">Candidatus Ventrousia excrementavium</name>
    <dbReference type="NCBI Taxonomy" id="2840961"/>
    <lineage>
        <taxon>Bacteria</taxon>
        <taxon>Bacillati</taxon>
        <taxon>Bacillota</taxon>
        <taxon>Clostridia</taxon>
        <taxon>Eubacteriales</taxon>
        <taxon>Clostridiaceae</taxon>
        <taxon>Clostridiaceae incertae sedis</taxon>
        <taxon>Candidatus Ventrousia</taxon>
    </lineage>
</organism>
<gene>
    <name evidence="1" type="ORF">IAB67_03200</name>
</gene>
<accession>A0A9D1LLF8</accession>
<sequence>MWLIDASTADSHAVRLCADGKQADIQSIAMERCALVLGQDGVLRRFGLDGSGGQTVAENVAQIVRGTRRATYIDNEGQLWRIGGGTASLLGSNVLFAVGCTDDFVAYIKSDKTLWLAKDAGVPQKVLENMKLSE</sequence>
<dbReference type="Proteomes" id="UP000824073">
    <property type="component" value="Unassembled WGS sequence"/>
</dbReference>
<proteinExistence type="predicted"/>